<evidence type="ECO:0000256" key="2">
    <source>
        <dbReference type="ARBA" id="ARBA00022448"/>
    </source>
</evidence>
<dbReference type="InterPro" id="IPR006059">
    <property type="entry name" value="SBP"/>
</dbReference>
<dbReference type="GO" id="GO:0055052">
    <property type="term" value="C:ATP-binding cassette (ABC) transporter complex, substrate-binding subunit-containing"/>
    <property type="evidence" value="ECO:0007669"/>
    <property type="project" value="TreeGrafter"/>
</dbReference>
<dbReference type="SUPFAM" id="SSF53850">
    <property type="entry name" value="Periplasmic binding protein-like II"/>
    <property type="match status" value="1"/>
</dbReference>
<dbReference type="GO" id="GO:1901982">
    <property type="term" value="F:maltose binding"/>
    <property type="evidence" value="ECO:0007669"/>
    <property type="project" value="TreeGrafter"/>
</dbReference>
<protein>
    <submittedName>
        <fullName evidence="5">Binding protein</fullName>
    </submittedName>
</protein>
<comment type="similarity">
    <text evidence="1">Belongs to the bacterial solute-binding protein 1 family.</text>
</comment>
<dbReference type="HOGENOM" id="CLU_031285_10_0_9"/>
<feature type="chain" id="PRO_5039316695" evidence="4">
    <location>
        <begin position="23"/>
        <end position="417"/>
    </location>
</feature>
<organism evidence="5 6">
    <name type="scientific">Shouchella lehensis G1</name>
    <dbReference type="NCBI Taxonomy" id="1246626"/>
    <lineage>
        <taxon>Bacteria</taxon>
        <taxon>Bacillati</taxon>
        <taxon>Bacillota</taxon>
        <taxon>Bacilli</taxon>
        <taxon>Bacillales</taxon>
        <taxon>Bacillaceae</taxon>
        <taxon>Shouchella</taxon>
    </lineage>
</organism>
<dbReference type="PROSITE" id="PS51257">
    <property type="entry name" value="PROKAR_LIPOPROTEIN"/>
    <property type="match status" value="1"/>
</dbReference>
<dbReference type="PANTHER" id="PTHR30061">
    <property type="entry name" value="MALTOSE-BINDING PERIPLASMIC PROTEIN"/>
    <property type="match status" value="1"/>
</dbReference>
<dbReference type="Gene3D" id="3.40.190.10">
    <property type="entry name" value="Periplasmic binding protein-like II"/>
    <property type="match status" value="2"/>
</dbReference>
<feature type="signal peptide" evidence="4">
    <location>
        <begin position="1"/>
        <end position="22"/>
    </location>
</feature>
<proteinExistence type="inferred from homology"/>
<dbReference type="AlphaFoldDB" id="A0A060LSP8"/>
<evidence type="ECO:0000256" key="1">
    <source>
        <dbReference type="ARBA" id="ARBA00008520"/>
    </source>
</evidence>
<gene>
    <name evidence="5" type="ORF">BleG1_1713</name>
</gene>
<dbReference type="Pfam" id="PF01547">
    <property type="entry name" value="SBP_bac_1"/>
    <property type="match status" value="1"/>
</dbReference>
<sequence length="417" mass="46311">MKKYLKYAAMFGSLTMMLTACNSGSEEGSTTSGDEDITLDFWFFTGEDDPNGENTINPVIDSFIEENPNIQVNLRQLTWDNGLEQITTAFAGNSVPDVIELGDTWFANFVEEGVLANVSDLVEPIYNNHVNWDTVTYQDEVYGMPWLMSSRAMYINTDLFEEAGLDPNRPPENWDEMLEYAKQIEENTDASGFGIHAGEPEATWHYFMATAWSNGADVLNEDQTASTINSPEMIEALEFYKEMSNYSLVSQSEVIDSEFRAGNIGMSFSGAWGVFSIPRDAPELNFDVAPIPDGAQSTASSFAGGEILVIPEGSDHKEEAFKLMQHVASEEQALDHMQRIGSMFAAVPGVEEHAFFDEHPQLSVFAGQLESAKSSPAITEWQSISRHVVEAVEQTLLNDVDPEESLNQAHDKIENEL</sequence>
<evidence type="ECO:0000256" key="4">
    <source>
        <dbReference type="SAM" id="SignalP"/>
    </source>
</evidence>
<dbReference type="PATRIC" id="fig|1246626.3.peg.1706"/>
<dbReference type="GO" id="GO:0042956">
    <property type="term" value="P:maltodextrin transmembrane transport"/>
    <property type="evidence" value="ECO:0007669"/>
    <property type="project" value="TreeGrafter"/>
</dbReference>
<dbReference type="OrthoDB" id="9795467at2"/>
<evidence type="ECO:0000313" key="6">
    <source>
        <dbReference type="Proteomes" id="UP000027142"/>
    </source>
</evidence>
<dbReference type="KEGG" id="ble:BleG1_1713"/>
<evidence type="ECO:0000256" key="3">
    <source>
        <dbReference type="ARBA" id="ARBA00022729"/>
    </source>
</evidence>
<name>A0A060LSP8_9BACI</name>
<keyword evidence="3 4" id="KW-0732">Signal</keyword>
<dbReference type="PANTHER" id="PTHR30061:SF50">
    <property type="entry name" value="MALTOSE_MALTODEXTRIN-BINDING PERIPLASMIC PROTEIN"/>
    <property type="match status" value="1"/>
</dbReference>
<dbReference type="GO" id="GO:0015768">
    <property type="term" value="P:maltose transport"/>
    <property type="evidence" value="ECO:0007669"/>
    <property type="project" value="TreeGrafter"/>
</dbReference>
<dbReference type="STRING" id="1246626.BleG1_1713"/>
<dbReference type="eggNOG" id="COG2182">
    <property type="taxonomic scope" value="Bacteria"/>
</dbReference>
<dbReference type="Proteomes" id="UP000027142">
    <property type="component" value="Chromosome"/>
</dbReference>
<dbReference type="EMBL" id="CP003923">
    <property type="protein sequence ID" value="AIC94291.1"/>
    <property type="molecule type" value="Genomic_DNA"/>
</dbReference>
<keyword evidence="6" id="KW-1185">Reference proteome</keyword>
<keyword evidence="2" id="KW-0813">Transport</keyword>
<accession>A0A060LSP8</accession>
<dbReference type="RefSeq" id="WP_038479476.1">
    <property type="nucleotide sequence ID" value="NZ_CP003923.1"/>
</dbReference>
<reference evidence="5 6" key="1">
    <citation type="journal article" date="2014" name="Gene">
        <title>A comparative genomic analysis of the alkalitolerant soil bacterium Bacillus lehensis G1.</title>
        <authorList>
            <person name="Noor Y.M."/>
            <person name="Samsulrizal N.H."/>
            <person name="Jema'on N.A."/>
            <person name="Low K.O."/>
            <person name="Ramli A.N."/>
            <person name="Alias N.I."/>
            <person name="Damis S.I."/>
            <person name="Fuzi S.F."/>
            <person name="Isa M.N."/>
            <person name="Murad A.M."/>
            <person name="Raih M.F."/>
            <person name="Bakar F.D."/>
            <person name="Najimudin N."/>
            <person name="Mahadi N.M."/>
            <person name="Illias R.M."/>
        </authorList>
    </citation>
    <scope>NUCLEOTIDE SEQUENCE [LARGE SCALE GENOMIC DNA]</scope>
    <source>
        <strain evidence="5 6">G1</strain>
    </source>
</reference>
<evidence type="ECO:0000313" key="5">
    <source>
        <dbReference type="EMBL" id="AIC94291.1"/>
    </source>
</evidence>